<protein>
    <submittedName>
        <fullName evidence="3">Uncharacterized protein</fullName>
    </submittedName>
</protein>
<evidence type="ECO:0000256" key="1">
    <source>
        <dbReference type="SAM" id="Coils"/>
    </source>
</evidence>
<gene>
    <name evidence="3" type="ORF">SPPG_05813</name>
</gene>
<evidence type="ECO:0000256" key="2">
    <source>
        <dbReference type="SAM" id="MobiDB-lite"/>
    </source>
</evidence>
<feature type="region of interest" description="Disordered" evidence="2">
    <location>
        <begin position="472"/>
        <end position="510"/>
    </location>
</feature>
<dbReference type="EMBL" id="KQ257459">
    <property type="protein sequence ID" value="KNC98839.1"/>
    <property type="molecule type" value="Genomic_DNA"/>
</dbReference>
<dbReference type="RefSeq" id="XP_016606879.1">
    <property type="nucleotide sequence ID" value="XM_016754024.1"/>
</dbReference>
<dbReference type="AlphaFoldDB" id="A0A0L0HD11"/>
<reference evidence="3 4" key="1">
    <citation type="submission" date="2009-08" db="EMBL/GenBank/DDBJ databases">
        <title>The Genome Sequence of Spizellomyces punctatus strain DAOM BR117.</title>
        <authorList>
            <consortium name="The Broad Institute Genome Sequencing Platform"/>
            <person name="Russ C."/>
            <person name="Cuomo C."/>
            <person name="Shea T."/>
            <person name="Young S.K."/>
            <person name="Zeng Q."/>
            <person name="Koehrsen M."/>
            <person name="Haas B."/>
            <person name="Borodovsky M."/>
            <person name="Guigo R."/>
            <person name="Alvarado L."/>
            <person name="Berlin A."/>
            <person name="Bochicchio J."/>
            <person name="Borenstein D."/>
            <person name="Chapman S."/>
            <person name="Chen Z."/>
            <person name="Engels R."/>
            <person name="Freedman E."/>
            <person name="Gellesch M."/>
            <person name="Goldberg J."/>
            <person name="Griggs A."/>
            <person name="Gujja S."/>
            <person name="Heiman D."/>
            <person name="Hepburn T."/>
            <person name="Howarth C."/>
            <person name="Jen D."/>
            <person name="Larson L."/>
            <person name="Lewis B."/>
            <person name="Mehta T."/>
            <person name="Park D."/>
            <person name="Pearson M."/>
            <person name="Roberts A."/>
            <person name="Saif S."/>
            <person name="Shenoy N."/>
            <person name="Sisk P."/>
            <person name="Stolte C."/>
            <person name="Sykes S."/>
            <person name="Thomson T."/>
            <person name="Walk T."/>
            <person name="White J."/>
            <person name="Yandava C."/>
            <person name="Burger G."/>
            <person name="Gray M.W."/>
            <person name="Holland P.W.H."/>
            <person name="King N."/>
            <person name="Lang F.B.F."/>
            <person name="Roger A.J."/>
            <person name="Ruiz-Trillo I."/>
            <person name="Lander E."/>
            <person name="Nusbaum C."/>
        </authorList>
    </citation>
    <scope>NUCLEOTIDE SEQUENCE [LARGE SCALE GENOMIC DNA]</scope>
    <source>
        <strain evidence="3 4">DAOM BR117</strain>
    </source>
</reference>
<feature type="region of interest" description="Disordered" evidence="2">
    <location>
        <begin position="251"/>
        <end position="284"/>
    </location>
</feature>
<evidence type="ECO:0000313" key="3">
    <source>
        <dbReference type="EMBL" id="KNC98839.1"/>
    </source>
</evidence>
<dbReference type="Proteomes" id="UP000053201">
    <property type="component" value="Unassembled WGS sequence"/>
</dbReference>
<keyword evidence="4" id="KW-1185">Reference proteome</keyword>
<organism evidence="3 4">
    <name type="scientific">Spizellomyces punctatus (strain DAOM BR117)</name>
    <dbReference type="NCBI Taxonomy" id="645134"/>
    <lineage>
        <taxon>Eukaryota</taxon>
        <taxon>Fungi</taxon>
        <taxon>Fungi incertae sedis</taxon>
        <taxon>Chytridiomycota</taxon>
        <taxon>Chytridiomycota incertae sedis</taxon>
        <taxon>Chytridiomycetes</taxon>
        <taxon>Spizellomycetales</taxon>
        <taxon>Spizellomycetaceae</taxon>
        <taxon>Spizellomyces</taxon>
    </lineage>
</organism>
<dbReference type="VEuPathDB" id="FungiDB:SPPG_05813"/>
<dbReference type="InParanoid" id="A0A0L0HD11"/>
<dbReference type="GeneID" id="27689165"/>
<proteinExistence type="predicted"/>
<dbReference type="OrthoDB" id="2162218at2759"/>
<accession>A0A0L0HD11</accession>
<feature type="coiled-coil region" evidence="1">
    <location>
        <begin position="428"/>
        <end position="455"/>
    </location>
</feature>
<keyword evidence="1" id="KW-0175">Coiled coil</keyword>
<name>A0A0L0HD11_SPIPD</name>
<sequence length="510" mass="57804">MSLATSSAPTGRPIQVREASMEVQGPHVPRMNHGRWHQDHLGTSINLDGSLRTGPQYTAQPKQSTSNIPIYFGGHTTQPLPNAHKGPSIANAIYSIPEDVQERRQEMKKELAHWAEVQLKEKEERKKMEKEMRREEAKRFEWPFDHKRVIVDKKEESKEQISKPNGRVIADSKTFDAAPSQHRAERLRQQYEAAVADQKGLFAGLGEAHTHATRMHKRDVGQVQPPPPHVAIHEQAGSNVDPISWRDRTSYPASHAKKPNMHQDPTNILNSLPITSTTSKTRRVKTDIGATPREDFTDHGGIASHLHPRDETNDVYFHFGRPGAGAPLLHPVTHQLDAHRAGLRRDLKLIDESSPTRPLMTQSAPLYGQGYRPEWTGQDAPQLGYEAAQQARLDPWKWGSDNTYHRANPRHRYSDIMDTGRHIDHRSAVAYHADLDRLVDDRKRAEKQQKEQDAHLGMQHIQSATTITGRSEYWPPYVQGKPPSTLKEAVQGDRHVIYPKPKPVGRRRGV</sequence>
<evidence type="ECO:0000313" key="4">
    <source>
        <dbReference type="Proteomes" id="UP000053201"/>
    </source>
</evidence>
<feature type="compositionally biased region" description="Polar residues" evidence="2">
    <location>
        <begin position="263"/>
        <end position="274"/>
    </location>
</feature>